<accession>A0A1U7N4E5</accession>
<dbReference type="Proteomes" id="UP000186657">
    <property type="component" value="Unassembled WGS sequence"/>
</dbReference>
<dbReference type="AlphaFoldDB" id="A0A1U7N4E5"/>
<keyword evidence="2" id="KW-1185">Reference proteome</keyword>
<dbReference type="EMBL" id="MKZS01000001">
    <property type="protein sequence ID" value="OLT60829.1"/>
    <property type="molecule type" value="Genomic_DNA"/>
</dbReference>
<comment type="caution">
    <text evidence="1">The sequence shown here is derived from an EMBL/GenBank/DDBJ whole genome shotgun (WGS) entry which is preliminary data.</text>
</comment>
<evidence type="ECO:0000313" key="2">
    <source>
        <dbReference type="Proteomes" id="UP000186657"/>
    </source>
</evidence>
<protein>
    <submittedName>
        <fullName evidence="1">Uncharacterized protein</fullName>
    </submittedName>
</protein>
<name>A0A1U7N4E5_9CYAN</name>
<sequence>MREKLKIKGTLSHLIQNYEHPIPRVGLPEVAGVQLKNSTFTLSVGVSILTVDLVSISSNPSFKQLFKYKYCLGKGIKIGADLKRVKNRPHD</sequence>
<organism evidence="1 2">
    <name type="scientific">Moorena bouillonii PNG</name>
    <dbReference type="NCBI Taxonomy" id="568701"/>
    <lineage>
        <taxon>Bacteria</taxon>
        <taxon>Bacillati</taxon>
        <taxon>Cyanobacteriota</taxon>
        <taxon>Cyanophyceae</taxon>
        <taxon>Coleofasciculales</taxon>
        <taxon>Coleofasciculaceae</taxon>
        <taxon>Moorena</taxon>
    </lineage>
</organism>
<gene>
    <name evidence="1" type="ORF">BJP37_19220</name>
</gene>
<reference evidence="1 2" key="1">
    <citation type="submission" date="2016-10" db="EMBL/GenBank/DDBJ databases">
        <title>Comparative genomics uncovers the prolific and rare metabolic potential of the cyanobacterial genus Moorea.</title>
        <authorList>
            <person name="Leao T."/>
            <person name="Castelao G."/>
            <person name="Korobeynikov A."/>
            <person name="Monroe E.A."/>
            <person name="Podell S."/>
            <person name="Glukhov E."/>
            <person name="Allen E."/>
            <person name="Gerwick W.H."/>
            <person name="Gerwick L."/>
        </authorList>
    </citation>
    <scope>NUCLEOTIDE SEQUENCE [LARGE SCALE GENOMIC DNA]</scope>
    <source>
        <strain evidence="1 2">PNG5-198</strain>
    </source>
</reference>
<proteinExistence type="predicted"/>
<evidence type="ECO:0000313" key="1">
    <source>
        <dbReference type="EMBL" id="OLT60829.1"/>
    </source>
</evidence>